<protein>
    <recommendedName>
        <fullName evidence="1">Retrotransposon gag domain-containing protein</fullName>
    </recommendedName>
</protein>
<feature type="non-terminal residue" evidence="2">
    <location>
        <position position="1"/>
    </location>
</feature>
<dbReference type="Pfam" id="PF03732">
    <property type="entry name" value="Retrotrans_gag"/>
    <property type="match status" value="1"/>
</dbReference>
<accession>A0A371EGG6</accession>
<name>A0A371EGG6_MUCPR</name>
<dbReference type="EMBL" id="QJKJ01014036">
    <property type="protein sequence ID" value="RDX65157.1"/>
    <property type="molecule type" value="Genomic_DNA"/>
</dbReference>
<dbReference type="PANTHER" id="PTHR33223:SF8">
    <property type="entry name" value="OS04G0172440 PROTEIN"/>
    <property type="match status" value="1"/>
</dbReference>
<dbReference type="OrthoDB" id="675927at2759"/>
<comment type="caution">
    <text evidence="2">The sequence shown here is derived from an EMBL/GenBank/DDBJ whole genome shotgun (WGS) entry which is preliminary data.</text>
</comment>
<reference evidence="2" key="1">
    <citation type="submission" date="2018-05" db="EMBL/GenBank/DDBJ databases">
        <title>Draft genome of Mucuna pruriens seed.</title>
        <authorList>
            <person name="Nnadi N.E."/>
            <person name="Vos R."/>
            <person name="Hasami M.H."/>
            <person name="Devisetty U.K."/>
            <person name="Aguiy J.C."/>
        </authorList>
    </citation>
    <scope>NUCLEOTIDE SEQUENCE [LARGE SCALE GENOMIC DNA]</scope>
    <source>
        <strain evidence="2">JCA_2017</strain>
    </source>
</reference>
<organism evidence="2 3">
    <name type="scientific">Mucuna pruriens</name>
    <name type="common">Velvet bean</name>
    <name type="synonym">Dolichos pruriens</name>
    <dbReference type="NCBI Taxonomy" id="157652"/>
    <lineage>
        <taxon>Eukaryota</taxon>
        <taxon>Viridiplantae</taxon>
        <taxon>Streptophyta</taxon>
        <taxon>Embryophyta</taxon>
        <taxon>Tracheophyta</taxon>
        <taxon>Spermatophyta</taxon>
        <taxon>Magnoliopsida</taxon>
        <taxon>eudicotyledons</taxon>
        <taxon>Gunneridae</taxon>
        <taxon>Pentapetalae</taxon>
        <taxon>rosids</taxon>
        <taxon>fabids</taxon>
        <taxon>Fabales</taxon>
        <taxon>Fabaceae</taxon>
        <taxon>Papilionoideae</taxon>
        <taxon>50 kb inversion clade</taxon>
        <taxon>NPAAA clade</taxon>
        <taxon>indigoferoid/millettioid clade</taxon>
        <taxon>Phaseoleae</taxon>
        <taxon>Mucuna</taxon>
    </lineage>
</organism>
<dbReference type="Proteomes" id="UP000257109">
    <property type="component" value="Unassembled WGS sequence"/>
</dbReference>
<dbReference type="AlphaFoldDB" id="A0A371EGG6"/>
<gene>
    <name evidence="2" type="ORF">CR513_56210</name>
</gene>
<evidence type="ECO:0000313" key="3">
    <source>
        <dbReference type="Proteomes" id="UP000257109"/>
    </source>
</evidence>
<dbReference type="InterPro" id="IPR005162">
    <property type="entry name" value="Retrotrans_gag_dom"/>
</dbReference>
<sequence>MDVVVEDIGQQQEEINALKGQMGKILEVLQNLEVRMSKISATQATPDHPPGYTPRPNPGPYPYRMPYMGEEEIPYNPQRDAHVEGVNHPRNNTGLPQEQELVVEEIPVRNTTSIDTPINARVSREMTISRRAVVAIEGANKYRFEVVDLGLIPDIVILHKFKVLDFDKYKESSCPKNHLISYCRKMAVHTQDDKKPHGVAYSWYLNLEKGQIRTWGDLAKDFLKQYRYNEELAPDRTQLQRMTKRDTEIFKEYA</sequence>
<evidence type="ECO:0000259" key="1">
    <source>
        <dbReference type="Pfam" id="PF03732"/>
    </source>
</evidence>
<keyword evidence="3" id="KW-1185">Reference proteome</keyword>
<evidence type="ECO:0000313" key="2">
    <source>
        <dbReference type="EMBL" id="RDX65157.1"/>
    </source>
</evidence>
<feature type="domain" description="Retrotransposon gag" evidence="1">
    <location>
        <begin position="198"/>
        <end position="253"/>
    </location>
</feature>
<proteinExistence type="predicted"/>
<dbReference type="PANTHER" id="PTHR33223">
    <property type="entry name" value="CCHC-TYPE DOMAIN-CONTAINING PROTEIN"/>
    <property type="match status" value="1"/>
</dbReference>